<dbReference type="InterPro" id="IPR018247">
    <property type="entry name" value="EF_Hand_1_Ca_BS"/>
</dbReference>
<name>A0ABU8XR97_9PROT</name>
<dbReference type="Pfam" id="PF13202">
    <property type="entry name" value="EF-hand_5"/>
    <property type="match status" value="4"/>
</dbReference>
<dbReference type="SMART" id="SM00054">
    <property type="entry name" value="EFh"/>
    <property type="match status" value="3"/>
</dbReference>
<dbReference type="SUPFAM" id="SSF47473">
    <property type="entry name" value="EF-hand"/>
    <property type="match status" value="1"/>
</dbReference>
<feature type="compositionally biased region" description="Basic and acidic residues" evidence="3">
    <location>
        <begin position="143"/>
        <end position="160"/>
    </location>
</feature>
<organism evidence="6 7">
    <name type="scientific">Benzoatithermus flavus</name>
    <dbReference type="NCBI Taxonomy" id="3108223"/>
    <lineage>
        <taxon>Bacteria</taxon>
        <taxon>Pseudomonadati</taxon>
        <taxon>Pseudomonadota</taxon>
        <taxon>Alphaproteobacteria</taxon>
        <taxon>Geminicoccales</taxon>
        <taxon>Geminicoccaceae</taxon>
        <taxon>Benzoatithermus</taxon>
    </lineage>
</organism>
<proteinExistence type="predicted"/>
<dbReference type="Proteomes" id="UP001375743">
    <property type="component" value="Unassembled WGS sequence"/>
</dbReference>
<feature type="region of interest" description="Disordered" evidence="3">
    <location>
        <begin position="136"/>
        <end position="160"/>
    </location>
</feature>
<dbReference type="PANTHER" id="PTHR10827:SF98">
    <property type="entry name" value="45 KDA CALCIUM-BINDING PROTEIN"/>
    <property type="match status" value="1"/>
</dbReference>
<evidence type="ECO:0000313" key="6">
    <source>
        <dbReference type="EMBL" id="MEK0083722.1"/>
    </source>
</evidence>
<sequence>MRIPAKKTLFLTGAVLAGALALGAGAAVARGWHGGGPGFGGMGGPMMLFDQFDSNKDGKITQDEIDAVRDAQLKKYDRDGDGTLSLEEYQALWLDAMRPRMVRQFQANDADGNGRITTEEFRARFAGMIRHLDRNGDGAIMPDELRRHGDRGPRGDRDDE</sequence>
<dbReference type="InterPro" id="IPR011992">
    <property type="entry name" value="EF-hand-dom_pair"/>
</dbReference>
<comment type="caution">
    <text evidence="6">The sequence shown here is derived from an EMBL/GenBank/DDBJ whole genome shotgun (WGS) entry which is preliminary data.</text>
</comment>
<keyword evidence="4" id="KW-0732">Signal</keyword>
<dbReference type="Gene3D" id="1.10.238.10">
    <property type="entry name" value="EF-hand"/>
    <property type="match status" value="2"/>
</dbReference>
<protein>
    <recommendedName>
        <fullName evidence="5">EF-hand domain-containing protein</fullName>
    </recommendedName>
</protein>
<feature type="domain" description="EF-hand" evidence="5">
    <location>
        <begin position="64"/>
        <end position="99"/>
    </location>
</feature>
<feature type="domain" description="EF-hand" evidence="5">
    <location>
        <begin position="105"/>
        <end position="131"/>
    </location>
</feature>
<dbReference type="EMBL" id="JBBLZC010000009">
    <property type="protein sequence ID" value="MEK0083722.1"/>
    <property type="molecule type" value="Genomic_DNA"/>
</dbReference>
<dbReference type="PROSITE" id="PS00018">
    <property type="entry name" value="EF_HAND_1"/>
    <property type="match status" value="2"/>
</dbReference>
<evidence type="ECO:0000259" key="5">
    <source>
        <dbReference type="PROSITE" id="PS50222"/>
    </source>
</evidence>
<dbReference type="PANTHER" id="PTHR10827">
    <property type="entry name" value="RETICULOCALBIN"/>
    <property type="match status" value="1"/>
</dbReference>
<evidence type="ECO:0000256" key="3">
    <source>
        <dbReference type="SAM" id="MobiDB-lite"/>
    </source>
</evidence>
<dbReference type="RefSeq" id="WP_418159566.1">
    <property type="nucleotide sequence ID" value="NZ_JBBLZC010000009.1"/>
</dbReference>
<evidence type="ECO:0000313" key="7">
    <source>
        <dbReference type="Proteomes" id="UP001375743"/>
    </source>
</evidence>
<evidence type="ECO:0000256" key="1">
    <source>
        <dbReference type="ARBA" id="ARBA00022723"/>
    </source>
</evidence>
<feature type="signal peptide" evidence="4">
    <location>
        <begin position="1"/>
        <end position="26"/>
    </location>
</feature>
<dbReference type="InterPro" id="IPR002048">
    <property type="entry name" value="EF_hand_dom"/>
</dbReference>
<evidence type="ECO:0000256" key="4">
    <source>
        <dbReference type="SAM" id="SignalP"/>
    </source>
</evidence>
<keyword evidence="7" id="KW-1185">Reference proteome</keyword>
<keyword evidence="1" id="KW-0479">Metal-binding</keyword>
<dbReference type="PROSITE" id="PS50222">
    <property type="entry name" value="EF_HAND_2"/>
    <property type="match status" value="2"/>
</dbReference>
<feature type="chain" id="PRO_5045137796" description="EF-hand domain-containing protein" evidence="4">
    <location>
        <begin position="27"/>
        <end position="160"/>
    </location>
</feature>
<gene>
    <name evidence="6" type="ORF">U1T56_11205</name>
</gene>
<keyword evidence="2" id="KW-0677">Repeat</keyword>
<reference evidence="6 7" key="1">
    <citation type="submission" date="2024-01" db="EMBL/GenBank/DDBJ databases">
        <title>Multi-omics insights into the function and evolution of sodium benzoate biodegradation pathways in Benzoatithermus flavus gen. nov., sp. nov. from hot spring.</title>
        <authorList>
            <person name="Hu C.-J."/>
            <person name="Li W.-J."/>
        </authorList>
    </citation>
    <scope>NUCLEOTIDE SEQUENCE [LARGE SCALE GENOMIC DNA]</scope>
    <source>
        <strain evidence="6 7">SYSU G07066</strain>
    </source>
</reference>
<accession>A0ABU8XR97</accession>
<evidence type="ECO:0000256" key="2">
    <source>
        <dbReference type="ARBA" id="ARBA00022737"/>
    </source>
</evidence>